<dbReference type="PROSITE" id="PS01031">
    <property type="entry name" value="SHSP"/>
    <property type="match status" value="1"/>
</dbReference>
<dbReference type="InterPro" id="IPR007052">
    <property type="entry name" value="CS_dom"/>
</dbReference>
<dbReference type="HOGENOM" id="CLU_046737_12_0_1"/>
<feature type="domain" description="SHSP" evidence="4">
    <location>
        <begin position="41"/>
        <end position="154"/>
    </location>
</feature>
<organism evidence="6 7">
    <name type="scientific">Pisolithus tinctorius Marx 270</name>
    <dbReference type="NCBI Taxonomy" id="870435"/>
    <lineage>
        <taxon>Eukaryota</taxon>
        <taxon>Fungi</taxon>
        <taxon>Dikarya</taxon>
        <taxon>Basidiomycota</taxon>
        <taxon>Agaricomycotina</taxon>
        <taxon>Agaricomycetes</taxon>
        <taxon>Agaricomycetidae</taxon>
        <taxon>Boletales</taxon>
        <taxon>Sclerodermatineae</taxon>
        <taxon>Pisolithaceae</taxon>
        <taxon>Pisolithus</taxon>
    </lineage>
</organism>
<dbReference type="InterPro" id="IPR008978">
    <property type="entry name" value="HSP20-like_chaperone"/>
</dbReference>
<dbReference type="InParanoid" id="A0A0C3NRC0"/>
<evidence type="ECO:0000259" key="5">
    <source>
        <dbReference type="PROSITE" id="PS51203"/>
    </source>
</evidence>
<protein>
    <submittedName>
        <fullName evidence="6">Uncharacterized protein</fullName>
    </submittedName>
</protein>
<evidence type="ECO:0000256" key="3">
    <source>
        <dbReference type="RuleBase" id="RU003616"/>
    </source>
</evidence>
<gene>
    <name evidence="6" type="ORF">M404DRAFT_1001311</name>
</gene>
<keyword evidence="7" id="KW-1185">Reference proteome</keyword>
<evidence type="ECO:0000259" key="4">
    <source>
        <dbReference type="PROSITE" id="PS01031"/>
    </source>
</evidence>
<dbReference type="PROSITE" id="PS51203">
    <property type="entry name" value="CS"/>
    <property type="match status" value="1"/>
</dbReference>
<sequence length="154" mass="17485">MSLSQFYYDPFTEFDRLFENAFASRFPRQGALTEGGRNLERRQGVLCPKLDLHENEGTNTVTATFELPGLRTEDVAIDLHENRMTVSGEFNKSDSREEGGFAVRERHHGKFSRTIQLPTGVKPEDIKAKMENGVLTVTFPKLTAEQQPHRITIS</sequence>
<feature type="domain" description="CS" evidence="5">
    <location>
        <begin position="45"/>
        <end position="152"/>
    </location>
</feature>
<dbReference type="InterPro" id="IPR002068">
    <property type="entry name" value="A-crystallin/Hsp20_dom"/>
</dbReference>
<evidence type="ECO:0000313" key="7">
    <source>
        <dbReference type="Proteomes" id="UP000054217"/>
    </source>
</evidence>
<dbReference type="AlphaFoldDB" id="A0A0C3NRC0"/>
<evidence type="ECO:0000256" key="1">
    <source>
        <dbReference type="ARBA" id="ARBA00023016"/>
    </source>
</evidence>
<evidence type="ECO:0000256" key="2">
    <source>
        <dbReference type="PROSITE-ProRule" id="PRU00285"/>
    </source>
</evidence>
<dbReference type="SUPFAM" id="SSF49764">
    <property type="entry name" value="HSP20-like chaperones"/>
    <property type="match status" value="1"/>
</dbReference>
<dbReference type="FunCoup" id="A0A0C3NRC0">
    <property type="interactions" value="175"/>
</dbReference>
<name>A0A0C3NRC0_PISTI</name>
<reference evidence="7" key="2">
    <citation type="submission" date="2015-01" db="EMBL/GenBank/DDBJ databases">
        <title>Evolutionary Origins and Diversification of the Mycorrhizal Mutualists.</title>
        <authorList>
            <consortium name="DOE Joint Genome Institute"/>
            <consortium name="Mycorrhizal Genomics Consortium"/>
            <person name="Kohler A."/>
            <person name="Kuo A."/>
            <person name="Nagy L.G."/>
            <person name="Floudas D."/>
            <person name="Copeland A."/>
            <person name="Barry K.W."/>
            <person name="Cichocki N."/>
            <person name="Veneault-Fourrey C."/>
            <person name="LaButti K."/>
            <person name="Lindquist E.A."/>
            <person name="Lipzen A."/>
            <person name="Lundell T."/>
            <person name="Morin E."/>
            <person name="Murat C."/>
            <person name="Riley R."/>
            <person name="Ohm R."/>
            <person name="Sun H."/>
            <person name="Tunlid A."/>
            <person name="Henrissat B."/>
            <person name="Grigoriev I.V."/>
            <person name="Hibbett D.S."/>
            <person name="Martin F."/>
        </authorList>
    </citation>
    <scope>NUCLEOTIDE SEQUENCE [LARGE SCALE GENOMIC DNA]</scope>
    <source>
        <strain evidence="7">Marx 270</strain>
    </source>
</reference>
<dbReference type="OrthoDB" id="1431247at2759"/>
<keyword evidence="1" id="KW-0346">Stress response</keyword>
<dbReference type="PANTHER" id="PTHR11527">
    <property type="entry name" value="HEAT-SHOCK PROTEIN 20 FAMILY MEMBER"/>
    <property type="match status" value="1"/>
</dbReference>
<accession>A0A0C3NRC0</accession>
<reference evidence="6 7" key="1">
    <citation type="submission" date="2014-04" db="EMBL/GenBank/DDBJ databases">
        <authorList>
            <consortium name="DOE Joint Genome Institute"/>
            <person name="Kuo A."/>
            <person name="Kohler A."/>
            <person name="Costa M.D."/>
            <person name="Nagy L.G."/>
            <person name="Floudas D."/>
            <person name="Copeland A."/>
            <person name="Barry K.W."/>
            <person name="Cichocki N."/>
            <person name="Veneault-Fourrey C."/>
            <person name="LaButti K."/>
            <person name="Lindquist E.A."/>
            <person name="Lipzen A."/>
            <person name="Lundell T."/>
            <person name="Morin E."/>
            <person name="Murat C."/>
            <person name="Sun H."/>
            <person name="Tunlid A."/>
            <person name="Henrissat B."/>
            <person name="Grigoriev I.V."/>
            <person name="Hibbett D.S."/>
            <person name="Martin F."/>
            <person name="Nordberg H.P."/>
            <person name="Cantor M.N."/>
            <person name="Hua S.X."/>
        </authorList>
    </citation>
    <scope>NUCLEOTIDE SEQUENCE [LARGE SCALE GENOMIC DNA]</scope>
    <source>
        <strain evidence="6 7">Marx 270</strain>
    </source>
</reference>
<dbReference type="Pfam" id="PF00011">
    <property type="entry name" value="HSP20"/>
    <property type="match status" value="1"/>
</dbReference>
<dbReference type="STRING" id="870435.A0A0C3NRC0"/>
<comment type="similarity">
    <text evidence="2 3">Belongs to the small heat shock protein (HSP20) family.</text>
</comment>
<dbReference type="Proteomes" id="UP000054217">
    <property type="component" value="Unassembled WGS sequence"/>
</dbReference>
<dbReference type="CDD" id="cd06464">
    <property type="entry name" value="ACD_sHsps-like"/>
    <property type="match status" value="1"/>
</dbReference>
<dbReference type="EMBL" id="KN831976">
    <property type="protein sequence ID" value="KIO03395.1"/>
    <property type="molecule type" value="Genomic_DNA"/>
</dbReference>
<dbReference type="Gene3D" id="2.60.40.790">
    <property type="match status" value="1"/>
</dbReference>
<proteinExistence type="inferred from homology"/>
<dbReference type="InterPro" id="IPR031107">
    <property type="entry name" value="Small_HSP"/>
</dbReference>
<evidence type="ECO:0000313" key="6">
    <source>
        <dbReference type="EMBL" id="KIO03395.1"/>
    </source>
</evidence>